<proteinExistence type="predicted"/>
<evidence type="ECO:0000313" key="3">
    <source>
        <dbReference type="EMBL" id="MCR0982309.1"/>
    </source>
</evidence>
<reference evidence="3 4" key="1">
    <citation type="submission" date="2022-06" db="EMBL/GenBank/DDBJ databases">
        <title>Roseomonas CN29.</title>
        <authorList>
            <person name="Cheng Y."/>
            <person name="He X."/>
        </authorList>
    </citation>
    <scope>NUCLEOTIDE SEQUENCE [LARGE SCALE GENOMIC DNA]</scope>
    <source>
        <strain evidence="3 4">CN29</strain>
    </source>
</reference>
<sequence>MLNLRCEPTGHQGGACGCALPRRGLIRGALAAGAAAMLPVPAPAQAPSPAAAIPRRRRIDVHHHLTPPAYRDAALRRMDLVPVQRDWTPERTIADMDAAGIDVAMLSVTTPGLGMAEGEERRRLARACNEYAAELMQRYPGRFGSFAALPLPDVEGSLAEAAYALDVLKADGVLLFTSYEGKWLGDSLFHPLYEELNRRQAVAATHPTSAPCCTNLQMPLYPDPLIEFGTDTTRTIGSLLFSGTAKRFPDIRFIFSHAGGTAPFLIERFEFQARIPASGAQLAGGVRPALGRFLYDTAQAANPVAMGGLLKVVPASQVVLGTDFPYRTSAEQVQGLAGLGLDEETIRRIESGNAEALIPRLRA</sequence>
<dbReference type="Proteomes" id="UP001524642">
    <property type="component" value="Unassembled WGS sequence"/>
</dbReference>
<evidence type="ECO:0000313" key="4">
    <source>
        <dbReference type="Proteomes" id="UP001524642"/>
    </source>
</evidence>
<evidence type="ECO:0000256" key="1">
    <source>
        <dbReference type="ARBA" id="ARBA00023239"/>
    </source>
</evidence>
<evidence type="ECO:0000259" key="2">
    <source>
        <dbReference type="Pfam" id="PF04909"/>
    </source>
</evidence>
<dbReference type="InterPro" id="IPR032465">
    <property type="entry name" value="ACMSD"/>
</dbReference>
<dbReference type="InterPro" id="IPR006680">
    <property type="entry name" value="Amidohydro-rel"/>
</dbReference>
<dbReference type="PROSITE" id="PS51257">
    <property type="entry name" value="PROKAR_LIPOPROTEIN"/>
    <property type="match status" value="1"/>
</dbReference>
<accession>A0ABT1X5Q1</accession>
<dbReference type="InterPro" id="IPR006311">
    <property type="entry name" value="TAT_signal"/>
</dbReference>
<dbReference type="PROSITE" id="PS51318">
    <property type="entry name" value="TAT"/>
    <property type="match status" value="1"/>
</dbReference>
<comment type="caution">
    <text evidence="3">The sequence shown here is derived from an EMBL/GenBank/DDBJ whole genome shotgun (WGS) entry which is preliminary data.</text>
</comment>
<feature type="domain" description="Amidohydrolase-related" evidence="2">
    <location>
        <begin position="59"/>
        <end position="359"/>
    </location>
</feature>
<dbReference type="CDD" id="cd01292">
    <property type="entry name" value="metallo-dependent_hydrolases"/>
    <property type="match status" value="1"/>
</dbReference>
<dbReference type="InterPro" id="IPR032466">
    <property type="entry name" value="Metal_Hydrolase"/>
</dbReference>
<dbReference type="PANTHER" id="PTHR21240:SF28">
    <property type="entry name" value="ISO-OROTATE DECARBOXYLASE (EUROFUNG)"/>
    <property type="match status" value="1"/>
</dbReference>
<dbReference type="EMBL" id="JANJOU010000007">
    <property type="protein sequence ID" value="MCR0982309.1"/>
    <property type="molecule type" value="Genomic_DNA"/>
</dbReference>
<keyword evidence="4" id="KW-1185">Reference proteome</keyword>
<organism evidence="3 4">
    <name type="scientific">Roseomonas populi</name>
    <dbReference type="NCBI Taxonomy" id="3121582"/>
    <lineage>
        <taxon>Bacteria</taxon>
        <taxon>Pseudomonadati</taxon>
        <taxon>Pseudomonadota</taxon>
        <taxon>Alphaproteobacteria</taxon>
        <taxon>Acetobacterales</taxon>
        <taxon>Roseomonadaceae</taxon>
        <taxon>Roseomonas</taxon>
    </lineage>
</organism>
<dbReference type="PANTHER" id="PTHR21240">
    <property type="entry name" value="2-AMINO-3-CARBOXYLMUCONATE-6-SEMIALDEHYDE DECARBOXYLASE"/>
    <property type="match status" value="1"/>
</dbReference>
<name>A0ABT1X5Q1_9PROT</name>
<gene>
    <name evidence="3" type="ORF">NRP21_09640</name>
</gene>
<dbReference type="Pfam" id="PF04909">
    <property type="entry name" value="Amidohydro_2"/>
    <property type="match status" value="1"/>
</dbReference>
<keyword evidence="1" id="KW-0456">Lyase</keyword>
<dbReference type="Gene3D" id="3.20.20.140">
    <property type="entry name" value="Metal-dependent hydrolases"/>
    <property type="match status" value="1"/>
</dbReference>
<dbReference type="SUPFAM" id="SSF51556">
    <property type="entry name" value="Metallo-dependent hydrolases"/>
    <property type="match status" value="1"/>
</dbReference>
<dbReference type="RefSeq" id="WP_257715982.1">
    <property type="nucleotide sequence ID" value="NZ_JANJOU010000007.1"/>
</dbReference>
<protein>
    <submittedName>
        <fullName evidence="3">Amidohydrolase</fullName>
    </submittedName>
</protein>